<protein>
    <submittedName>
        <fullName evidence="4">CBS domain-containing protein</fullName>
    </submittedName>
</protein>
<dbReference type="InterPro" id="IPR051257">
    <property type="entry name" value="Diverse_CBS-Domain"/>
</dbReference>
<dbReference type="PROSITE" id="PS51371">
    <property type="entry name" value="CBS"/>
    <property type="match status" value="3"/>
</dbReference>
<feature type="domain" description="CBS" evidence="3">
    <location>
        <begin position="165"/>
        <end position="221"/>
    </location>
</feature>
<sequence length="221" mass="23514">MTPNPETLPEHMPLAQAATVMAGHDRKRMPVVGPGGVLVGMVSRYDLLKTVAESMRQHPDESIQLPEGAPSTIADLMLITSASVPTNAPVVAVLNALMLSPLRRVVVLDDNQVVQGIITDGDVLRRASRRMQPNALGRLVAWLSVSKAPPAIQVEGYERMASEIMSCPAITIRSDAPVTEGVRLMMAHKIKALPVVNASGAFVGMVNRAGLLAALSSPNNF</sequence>
<dbReference type="InterPro" id="IPR000644">
    <property type="entry name" value="CBS_dom"/>
</dbReference>
<evidence type="ECO:0000256" key="1">
    <source>
        <dbReference type="ARBA" id="ARBA00023122"/>
    </source>
</evidence>
<evidence type="ECO:0000259" key="3">
    <source>
        <dbReference type="PROSITE" id="PS51371"/>
    </source>
</evidence>
<gene>
    <name evidence="4" type="ORF">OSCT_1124</name>
</gene>
<proteinExistence type="predicted"/>
<dbReference type="SUPFAM" id="SSF54631">
    <property type="entry name" value="CBS-domain pair"/>
    <property type="match status" value="2"/>
</dbReference>
<dbReference type="InterPro" id="IPR046342">
    <property type="entry name" value="CBS_dom_sf"/>
</dbReference>
<name>E1ICS3_9CHLR</name>
<dbReference type="Proteomes" id="UP000054010">
    <property type="component" value="Unassembled WGS sequence"/>
</dbReference>
<dbReference type="eggNOG" id="COG0517">
    <property type="taxonomic scope" value="Bacteria"/>
</dbReference>
<dbReference type="Pfam" id="PF00571">
    <property type="entry name" value="CBS"/>
    <property type="match status" value="3"/>
</dbReference>
<evidence type="ECO:0000256" key="2">
    <source>
        <dbReference type="PROSITE-ProRule" id="PRU00703"/>
    </source>
</evidence>
<dbReference type="PANTHER" id="PTHR43080:SF29">
    <property type="entry name" value="OS02G0818000 PROTEIN"/>
    <property type="match status" value="1"/>
</dbReference>
<dbReference type="CDD" id="cd02205">
    <property type="entry name" value="CBS_pair_SF"/>
    <property type="match status" value="1"/>
</dbReference>
<dbReference type="AlphaFoldDB" id="E1ICS3"/>
<keyword evidence="5" id="KW-1185">Reference proteome</keyword>
<evidence type="ECO:0000313" key="5">
    <source>
        <dbReference type="Proteomes" id="UP000054010"/>
    </source>
</evidence>
<feature type="domain" description="CBS" evidence="3">
    <location>
        <begin position="77"/>
        <end position="136"/>
    </location>
</feature>
<dbReference type="PANTHER" id="PTHR43080">
    <property type="entry name" value="CBS DOMAIN-CONTAINING PROTEIN CBSX3, MITOCHONDRIAL"/>
    <property type="match status" value="1"/>
</dbReference>
<reference evidence="4 5" key="1">
    <citation type="journal article" date="2011" name="J. Bacteriol.">
        <title>Draft genome sequence of the anoxygenic filamentous phototrophic bacterium Oscillochloris trichoides subsp. DG-6.</title>
        <authorList>
            <person name="Kuznetsov B.B."/>
            <person name="Ivanovsky R.N."/>
            <person name="Keppen O.I."/>
            <person name="Sukhacheva M.V."/>
            <person name="Bumazhkin B.K."/>
            <person name="Patutina E.O."/>
            <person name="Beletsky A.V."/>
            <person name="Mardanov A.V."/>
            <person name="Baslerov R.V."/>
            <person name="Panteleeva A.N."/>
            <person name="Kolganova T.V."/>
            <person name="Ravin N.V."/>
            <person name="Skryabin K.G."/>
        </authorList>
    </citation>
    <scope>NUCLEOTIDE SEQUENCE [LARGE SCALE GENOMIC DNA]</scope>
    <source>
        <strain evidence="4 5">DG-6</strain>
    </source>
</reference>
<dbReference type="STRING" id="765420.OSCT_1124"/>
<keyword evidence="1 2" id="KW-0129">CBS domain</keyword>
<dbReference type="Gene3D" id="3.10.580.10">
    <property type="entry name" value="CBS-domain"/>
    <property type="match status" value="2"/>
</dbReference>
<feature type="domain" description="CBS" evidence="3">
    <location>
        <begin position="1"/>
        <end position="61"/>
    </location>
</feature>
<comment type="caution">
    <text evidence="4">The sequence shown here is derived from an EMBL/GenBank/DDBJ whole genome shotgun (WGS) entry which is preliminary data.</text>
</comment>
<organism evidence="4 5">
    <name type="scientific">Oscillochloris trichoides DG-6</name>
    <dbReference type="NCBI Taxonomy" id="765420"/>
    <lineage>
        <taxon>Bacteria</taxon>
        <taxon>Bacillati</taxon>
        <taxon>Chloroflexota</taxon>
        <taxon>Chloroflexia</taxon>
        <taxon>Chloroflexales</taxon>
        <taxon>Chloroflexineae</taxon>
        <taxon>Oscillochloridaceae</taxon>
        <taxon>Oscillochloris</taxon>
    </lineage>
</organism>
<dbReference type="HOGENOM" id="CLU_1249589_0_0_0"/>
<dbReference type="EMBL" id="ADVR01000030">
    <property type="protein sequence ID" value="EFO81021.1"/>
    <property type="molecule type" value="Genomic_DNA"/>
</dbReference>
<accession>E1ICS3</accession>
<evidence type="ECO:0000313" key="4">
    <source>
        <dbReference type="EMBL" id="EFO81021.1"/>
    </source>
</evidence>
<dbReference type="SMART" id="SM00116">
    <property type="entry name" value="CBS"/>
    <property type="match status" value="3"/>
</dbReference>